<dbReference type="PANTHER" id="PTHR31332">
    <property type="entry name" value="7-HYDROXYMETHYL CHLOROPHYLL A REDUCTASE, CHLOROPLASTIC"/>
    <property type="match status" value="1"/>
</dbReference>
<dbReference type="EMBL" id="BJLP01000025">
    <property type="protein sequence ID" value="GEA81246.1"/>
    <property type="molecule type" value="Genomic_DNA"/>
</dbReference>
<proteinExistence type="predicted"/>
<organism evidence="3 4">
    <name type="scientific">Cellulomonas uda</name>
    <dbReference type="NCBI Taxonomy" id="1714"/>
    <lineage>
        <taxon>Bacteria</taxon>
        <taxon>Bacillati</taxon>
        <taxon>Actinomycetota</taxon>
        <taxon>Actinomycetes</taxon>
        <taxon>Micrococcales</taxon>
        <taxon>Cellulomonadaceae</taxon>
        <taxon>Cellulomonas</taxon>
    </lineage>
</organism>
<evidence type="ECO:0000313" key="4">
    <source>
        <dbReference type="Proteomes" id="UP000315842"/>
    </source>
</evidence>
<dbReference type="InterPro" id="IPR007525">
    <property type="entry name" value="FrhB_FdhB_C"/>
</dbReference>
<dbReference type="Pfam" id="PF04432">
    <property type="entry name" value="FrhB_FdhB_C"/>
    <property type="match status" value="1"/>
</dbReference>
<dbReference type="GO" id="GO:0033354">
    <property type="term" value="P:chlorophyll cycle"/>
    <property type="evidence" value="ECO:0007669"/>
    <property type="project" value="TreeGrafter"/>
</dbReference>
<dbReference type="Pfam" id="PF04422">
    <property type="entry name" value="FrhB_FdhB_N"/>
    <property type="match status" value="1"/>
</dbReference>
<dbReference type="PANTHER" id="PTHR31332:SF0">
    <property type="entry name" value="7-HYDROXYMETHYL CHLOROPHYLL A REDUCTASE, CHLOROPLASTIC"/>
    <property type="match status" value="1"/>
</dbReference>
<keyword evidence="4" id="KW-1185">Reference proteome</keyword>
<evidence type="ECO:0000313" key="3">
    <source>
        <dbReference type="EMBL" id="GEA81246.1"/>
    </source>
</evidence>
<feature type="domain" description="Coenzyme F420 hydrogenase/dehydrogenase beta subunit C-terminal" evidence="2">
    <location>
        <begin position="173"/>
        <end position="334"/>
    </location>
</feature>
<evidence type="ECO:0000259" key="2">
    <source>
        <dbReference type="Pfam" id="PF04432"/>
    </source>
</evidence>
<evidence type="ECO:0000259" key="1">
    <source>
        <dbReference type="Pfam" id="PF04422"/>
    </source>
</evidence>
<comment type="caution">
    <text evidence="3">The sequence shown here is derived from an EMBL/GenBank/DDBJ whole genome shotgun (WGS) entry which is preliminary data.</text>
</comment>
<dbReference type="AlphaFoldDB" id="A0A4Y3KC24"/>
<protein>
    <recommendedName>
        <fullName evidence="5">Coenzyme F420 hydrogenase subunit beta</fullName>
    </recommendedName>
</protein>
<dbReference type="InterPro" id="IPR045220">
    <property type="entry name" value="FRHB/FDHB/HCAR-like"/>
</dbReference>
<dbReference type="Proteomes" id="UP000315842">
    <property type="component" value="Unassembled WGS sequence"/>
</dbReference>
<dbReference type="RefSeq" id="WP_141320305.1">
    <property type="nucleotide sequence ID" value="NZ_BJLP01000025.1"/>
</dbReference>
<reference evidence="3 4" key="1">
    <citation type="submission" date="2019-06" db="EMBL/GenBank/DDBJ databases">
        <title>Whole genome shotgun sequence of Cellulomonas uda NBRC 3747.</title>
        <authorList>
            <person name="Hosoyama A."/>
            <person name="Uohara A."/>
            <person name="Ohji S."/>
            <person name="Ichikawa N."/>
        </authorList>
    </citation>
    <scope>NUCLEOTIDE SEQUENCE [LARGE SCALE GENOMIC DNA]</scope>
    <source>
        <strain evidence="3 4">NBRC 3747</strain>
    </source>
</reference>
<feature type="domain" description="Coenzyme F420 hydrogenase/dehydrogenase beta subunit N-terminal" evidence="1">
    <location>
        <begin position="89"/>
        <end position="160"/>
    </location>
</feature>
<gene>
    <name evidence="3" type="ORF">CUD01_16900</name>
</gene>
<dbReference type="InterPro" id="IPR007516">
    <property type="entry name" value="Co_F420_Hydgase/DH_bsu_N"/>
</dbReference>
<name>A0A4Y3KC24_CELUD</name>
<accession>A0A4Y3KC24</accession>
<evidence type="ECO:0008006" key="5">
    <source>
        <dbReference type="Google" id="ProtNLM"/>
    </source>
</evidence>
<sequence>MSAALDRAVRQVVADGLCSGCGACTLLDAGLTMQPSTAGFLRPVRTGPATSGPADVRTFDRTCPGRTVRAQRTTGSRRHDVLGPVAGCWEAWATDPELRRQGSSGGVLSALQAWLVETGQVVASTAAAAAREPRTTVAVTITTRQEALAAAGSRYAPVAVCAQASALEPGTSTVGKPCEVAALRALVGHGEQSPLLLSFFCAGTPSAHATGQVLAQLGVDADEPLTELWYRGRGWPGRFTARTRSGREVSTSYEESWGSTLGRAVQWRCKICPDGIGESADITAGDLWHADEHGYPVFTESDGVSALVARTPRGLDVVRRAIEAGVIGARPVDPDTVAGVQPLQRARRQTLAGRLAGARLAGARVPRFRGFGLLRLALADLRASVRTARGTFRRVRRGAAREA</sequence>
<dbReference type="GO" id="GO:0090415">
    <property type="term" value="F:7-hydroxymethyl chlorophyll a reductase activity"/>
    <property type="evidence" value="ECO:0007669"/>
    <property type="project" value="TreeGrafter"/>
</dbReference>